<dbReference type="InterPro" id="IPR020846">
    <property type="entry name" value="MFS_dom"/>
</dbReference>
<evidence type="ECO:0000256" key="2">
    <source>
        <dbReference type="ARBA" id="ARBA00022989"/>
    </source>
</evidence>
<gene>
    <name evidence="6" type="ORF">J5Y06_11875</name>
</gene>
<feature type="transmembrane region" description="Helical" evidence="4">
    <location>
        <begin position="107"/>
        <end position="125"/>
    </location>
</feature>
<dbReference type="GO" id="GO:0005886">
    <property type="term" value="C:plasma membrane"/>
    <property type="evidence" value="ECO:0007669"/>
    <property type="project" value="TreeGrafter"/>
</dbReference>
<evidence type="ECO:0000259" key="5">
    <source>
        <dbReference type="PROSITE" id="PS50850"/>
    </source>
</evidence>
<dbReference type="Gene3D" id="1.20.1250.20">
    <property type="entry name" value="MFS general substrate transporter like domains"/>
    <property type="match status" value="2"/>
</dbReference>
<keyword evidence="2 4" id="KW-1133">Transmembrane helix</keyword>
<proteinExistence type="predicted"/>
<feature type="transmembrane region" description="Helical" evidence="4">
    <location>
        <begin position="146"/>
        <end position="167"/>
    </location>
</feature>
<organism evidence="6 7">
    <name type="scientific">Tianweitania sediminis</name>
    <dbReference type="NCBI Taxonomy" id="1502156"/>
    <lineage>
        <taxon>Bacteria</taxon>
        <taxon>Pseudomonadati</taxon>
        <taxon>Pseudomonadota</taxon>
        <taxon>Alphaproteobacteria</taxon>
        <taxon>Hyphomicrobiales</taxon>
        <taxon>Phyllobacteriaceae</taxon>
        <taxon>Tianweitania</taxon>
    </lineage>
</organism>
<dbReference type="InterPro" id="IPR036259">
    <property type="entry name" value="MFS_trans_sf"/>
</dbReference>
<dbReference type="RefSeq" id="WP_209335367.1">
    <property type="nucleotide sequence ID" value="NZ_JAGIYY010000003.1"/>
</dbReference>
<sequence>MSQSGALRVSKPIQNATFGIVLAVSFCHFLNDLMQTLLSSIYPILKESYGLDYWQIGLLTMAFQVTASLLQPFIGLYTDKNPLPFSLPVAMASTMLGLFILAGAGSYSVLLVGACFIGLGSAIFHPESSRVARLASGGRFGLAQSVFQLGGNFGSAVGPLLAAFIVVPRGQGSVAWFSFVAFIGMIVLWRVSAWYAGVRRASAGKGAASLLPPFPRRRTQIALVVLALLVFTKNIYTASIASYFTFYVIERFSVSVQDAQLMLFVYLGAAAAGTIIGGPLGDRFGPKVVIWFSILGVLPFTLALPYVGFEATIILSALIGLILSSAFPAIVVFAQELVPGRVGMIAGIFFGFAFGMGGIAAAALGTIADAKGIVYVYQLCSYLPLLGLLTVFLPNMRDAGQSD</sequence>
<dbReference type="GO" id="GO:0022857">
    <property type="term" value="F:transmembrane transporter activity"/>
    <property type="evidence" value="ECO:0007669"/>
    <property type="project" value="InterPro"/>
</dbReference>
<feature type="domain" description="Major facilitator superfamily (MFS) profile" evidence="5">
    <location>
        <begin position="20"/>
        <end position="399"/>
    </location>
</feature>
<feature type="transmembrane region" description="Helical" evidence="4">
    <location>
        <begin position="82"/>
        <end position="101"/>
    </location>
</feature>
<name>A0A8J7UJZ3_9HYPH</name>
<feature type="transmembrane region" description="Helical" evidence="4">
    <location>
        <begin position="12"/>
        <end position="31"/>
    </location>
</feature>
<feature type="transmembrane region" description="Helical" evidence="4">
    <location>
        <begin position="374"/>
        <end position="393"/>
    </location>
</feature>
<dbReference type="Pfam" id="PF07690">
    <property type="entry name" value="MFS_1"/>
    <property type="match status" value="1"/>
</dbReference>
<evidence type="ECO:0000256" key="3">
    <source>
        <dbReference type="ARBA" id="ARBA00023136"/>
    </source>
</evidence>
<feature type="transmembrane region" description="Helical" evidence="4">
    <location>
        <begin position="288"/>
        <end position="307"/>
    </location>
</feature>
<keyword evidence="1 4" id="KW-0812">Transmembrane</keyword>
<feature type="transmembrane region" description="Helical" evidence="4">
    <location>
        <begin position="173"/>
        <end position="191"/>
    </location>
</feature>
<dbReference type="SUPFAM" id="SSF103473">
    <property type="entry name" value="MFS general substrate transporter"/>
    <property type="match status" value="1"/>
</dbReference>
<feature type="transmembrane region" description="Helical" evidence="4">
    <location>
        <begin position="345"/>
        <end position="368"/>
    </location>
</feature>
<dbReference type="PANTHER" id="PTHR43129">
    <property type="entry name" value="FOSMIDOMYCIN RESISTANCE PROTEIN"/>
    <property type="match status" value="1"/>
</dbReference>
<keyword evidence="3 4" id="KW-0472">Membrane</keyword>
<dbReference type="Proteomes" id="UP000666240">
    <property type="component" value="Unassembled WGS sequence"/>
</dbReference>
<dbReference type="PANTHER" id="PTHR43129:SF1">
    <property type="entry name" value="FOSMIDOMYCIN RESISTANCE PROTEIN"/>
    <property type="match status" value="1"/>
</dbReference>
<reference evidence="6" key="1">
    <citation type="submission" date="2021-03" db="EMBL/GenBank/DDBJ databases">
        <title>Genome sequencing and assembly of Tianweitania sediminis.</title>
        <authorList>
            <person name="Chhetri G."/>
        </authorList>
    </citation>
    <scope>NUCLEOTIDE SEQUENCE</scope>
    <source>
        <strain evidence="6">Z8</strain>
    </source>
</reference>
<dbReference type="PROSITE" id="PS50850">
    <property type="entry name" value="MFS"/>
    <property type="match status" value="1"/>
</dbReference>
<evidence type="ECO:0000256" key="1">
    <source>
        <dbReference type="ARBA" id="ARBA00022692"/>
    </source>
</evidence>
<evidence type="ECO:0000313" key="6">
    <source>
        <dbReference type="EMBL" id="MBP0439350.1"/>
    </source>
</evidence>
<dbReference type="EMBL" id="JAGIYY010000003">
    <property type="protein sequence ID" value="MBP0439350.1"/>
    <property type="molecule type" value="Genomic_DNA"/>
</dbReference>
<accession>A0A8J7UJZ3</accession>
<dbReference type="CDD" id="cd17478">
    <property type="entry name" value="MFS_FsR"/>
    <property type="match status" value="1"/>
</dbReference>
<feature type="transmembrane region" description="Helical" evidence="4">
    <location>
        <begin position="261"/>
        <end position="281"/>
    </location>
</feature>
<feature type="transmembrane region" description="Helical" evidence="4">
    <location>
        <begin position="51"/>
        <end position="70"/>
    </location>
</feature>
<feature type="transmembrane region" description="Helical" evidence="4">
    <location>
        <begin position="221"/>
        <end position="249"/>
    </location>
</feature>
<keyword evidence="7" id="KW-1185">Reference proteome</keyword>
<dbReference type="InterPro" id="IPR011701">
    <property type="entry name" value="MFS"/>
</dbReference>
<comment type="caution">
    <text evidence="6">The sequence shown here is derived from an EMBL/GenBank/DDBJ whole genome shotgun (WGS) entry which is preliminary data.</text>
</comment>
<dbReference type="AlphaFoldDB" id="A0A8J7UJZ3"/>
<protein>
    <submittedName>
        <fullName evidence="6">MFS transporter</fullName>
    </submittedName>
</protein>
<feature type="transmembrane region" description="Helical" evidence="4">
    <location>
        <begin position="313"/>
        <end position="333"/>
    </location>
</feature>
<evidence type="ECO:0000256" key="4">
    <source>
        <dbReference type="SAM" id="Phobius"/>
    </source>
</evidence>
<evidence type="ECO:0000313" key="7">
    <source>
        <dbReference type="Proteomes" id="UP000666240"/>
    </source>
</evidence>